<comment type="subcellular location">
    <subcellularLocation>
        <location evidence="1">Endomembrane system</location>
        <topology evidence="1">Multi-pass membrane protein</topology>
    </subcellularLocation>
</comment>
<feature type="transmembrane region" description="Helical" evidence="5">
    <location>
        <begin position="67"/>
        <end position="87"/>
    </location>
</feature>
<name>A0ABQ2M1N9_9ACTN</name>
<organism evidence="6 7">
    <name type="scientific">Streptomyces lasiicapitis</name>
    <dbReference type="NCBI Taxonomy" id="1923961"/>
    <lineage>
        <taxon>Bacteria</taxon>
        <taxon>Bacillati</taxon>
        <taxon>Actinomycetota</taxon>
        <taxon>Actinomycetes</taxon>
        <taxon>Kitasatosporales</taxon>
        <taxon>Streptomycetaceae</taxon>
        <taxon>Streptomyces</taxon>
    </lineage>
</organism>
<evidence type="ECO:0000313" key="7">
    <source>
        <dbReference type="Proteomes" id="UP000656881"/>
    </source>
</evidence>
<evidence type="ECO:0000256" key="3">
    <source>
        <dbReference type="ARBA" id="ARBA00022989"/>
    </source>
</evidence>
<evidence type="ECO:0000256" key="5">
    <source>
        <dbReference type="SAM" id="Phobius"/>
    </source>
</evidence>
<keyword evidence="2 5" id="KW-0812">Transmembrane</keyword>
<dbReference type="Pfam" id="PF04191">
    <property type="entry name" value="PEMT"/>
    <property type="match status" value="1"/>
</dbReference>
<reference evidence="7" key="1">
    <citation type="journal article" date="2019" name="Int. J. Syst. Evol. Microbiol.">
        <title>The Global Catalogue of Microorganisms (GCM) 10K type strain sequencing project: providing services to taxonomists for standard genome sequencing and annotation.</title>
        <authorList>
            <consortium name="The Broad Institute Genomics Platform"/>
            <consortium name="The Broad Institute Genome Sequencing Center for Infectious Disease"/>
            <person name="Wu L."/>
            <person name="Ma J."/>
        </authorList>
    </citation>
    <scope>NUCLEOTIDE SEQUENCE [LARGE SCALE GENOMIC DNA]</scope>
    <source>
        <strain evidence="7">CGMCC 4.7349</strain>
    </source>
</reference>
<keyword evidence="4 5" id="KW-0472">Membrane</keyword>
<keyword evidence="3 5" id="KW-1133">Transmembrane helix</keyword>
<evidence type="ECO:0000256" key="4">
    <source>
        <dbReference type="ARBA" id="ARBA00023136"/>
    </source>
</evidence>
<dbReference type="Proteomes" id="UP000656881">
    <property type="component" value="Unassembled WGS sequence"/>
</dbReference>
<accession>A0ABQ2M1N9</accession>
<dbReference type="InterPro" id="IPR007318">
    <property type="entry name" value="Phopholipid_MeTrfase"/>
</dbReference>
<gene>
    <name evidence="6" type="ORF">GCM10012286_35130</name>
</gene>
<evidence type="ECO:0000256" key="2">
    <source>
        <dbReference type="ARBA" id="ARBA00022692"/>
    </source>
</evidence>
<comment type="caution">
    <text evidence="6">The sequence shown here is derived from an EMBL/GenBank/DDBJ whole genome shotgun (WGS) entry which is preliminary data.</text>
</comment>
<evidence type="ECO:0000313" key="6">
    <source>
        <dbReference type="EMBL" id="GGO45791.1"/>
    </source>
</evidence>
<dbReference type="EMBL" id="BMNG01000007">
    <property type="protein sequence ID" value="GGO45791.1"/>
    <property type="molecule type" value="Genomic_DNA"/>
</dbReference>
<keyword evidence="7" id="KW-1185">Reference proteome</keyword>
<protein>
    <recommendedName>
        <fullName evidence="8">Isoprenylcysteine carboxylmethyltransferase family protein</fullName>
    </recommendedName>
</protein>
<sequence>METRNQGLLIMLPLLYTNVCRRHSDWMRKSTAAMGSSLFMVLAPGTVAGLLPWLLTRWEAGHWWLPVRVLGGAVLAMGAVVLVHAFARFVAEGLGTPAPVAPTEHLVVGGLYRHVRNPMYVAVVAAIAGQGLLLARPILLAYALFAGAVMWAFATWYEEPKLLSTFGAEYERYRRAVPGWLPRARAWRG</sequence>
<feature type="transmembrane region" description="Helical" evidence="5">
    <location>
        <begin position="139"/>
        <end position="157"/>
    </location>
</feature>
<proteinExistence type="predicted"/>
<evidence type="ECO:0000256" key="1">
    <source>
        <dbReference type="ARBA" id="ARBA00004127"/>
    </source>
</evidence>
<evidence type="ECO:0008006" key="8">
    <source>
        <dbReference type="Google" id="ProtNLM"/>
    </source>
</evidence>
<dbReference type="Gene3D" id="1.20.120.1630">
    <property type="match status" value="1"/>
</dbReference>
<feature type="transmembrane region" description="Helical" evidence="5">
    <location>
        <begin position="32"/>
        <end position="55"/>
    </location>
</feature>